<keyword evidence="3" id="KW-1185">Reference proteome</keyword>
<evidence type="ECO:0000313" key="3">
    <source>
        <dbReference type="Proteomes" id="UP001291912"/>
    </source>
</evidence>
<dbReference type="EMBL" id="JAWJYN010000001">
    <property type="protein sequence ID" value="MDZ8160283.1"/>
    <property type="molecule type" value="Genomic_DNA"/>
</dbReference>
<accession>A0ABU5N2I5</accession>
<dbReference type="InterPro" id="IPR032710">
    <property type="entry name" value="NTF2-like_dom_sf"/>
</dbReference>
<reference evidence="2 3" key="1">
    <citation type="submission" date="2023-10" db="EMBL/GenBank/DDBJ databases">
        <title>Microbacterium xanthum sp. nov., isolated from seaweed.</title>
        <authorList>
            <person name="Lee S.D."/>
        </authorList>
    </citation>
    <scope>NUCLEOTIDE SEQUENCE [LARGE SCALE GENOMIC DNA]</scope>
    <source>
        <strain evidence="2 3">KCTC 19124</strain>
    </source>
</reference>
<dbReference type="Gene3D" id="3.10.450.50">
    <property type="match status" value="1"/>
</dbReference>
<name>A0ABU5N2I5_9MICO</name>
<dbReference type="RefSeq" id="WP_241747749.1">
    <property type="nucleotide sequence ID" value="NZ_JAWJYN010000001.1"/>
</dbReference>
<protein>
    <submittedName>
        <fullName evidence="2">Nuclear transport factor 2 family protein</fullName>
    </submittedName>
</protein>
<organism evidence="2 3">
    <name type="scientific">Microbacterium aquimaris</name>
    <dbReference type="NCBI Taxonomy" id="459816"/>
    <lineage>
        <taxon>Bacteria</taxon>
        <taxon>Bacillati</taxon>
        <taxon>Actinomycetota</taxon>
        <taxon>Actinomycetes</taxon>
        <taxon>Micrococcales</taxon>
        <taxon>Microbacteriaceae</taxon>
        <taxon>Microbacterium</taxon>
    </lineage>
</organism>
<proteinExistence type="predicted"/>
<dbReference type="Proteomes" id="UP001291912">
    <property type="component" value="Unassembled WGS sequence"/>
</dbReference>
<evidence type="ECO:0000313" key="2">
    <source>
        <dbReference type="EMBL" id="MDZ8160283.1"/>
    </source>
</evidence>
<evidence type="ECO:0000259" key="1">
    <source>
        <dbReference type="Pfam" id="PF12680"/>
    </source>
</evidence>
<dbReference type="Pfam" id="PF12680">
    <property type="entry name" value="SnoaL_2"/>
    <property type="match status" value="1"/>
</dbReference>
<gene>
    <name evidence="2" type="ORF">R2Q92_00420</name>
</gene>
<sequence>MMIEIFDPTDERAVRNKDNLIAFYNEAINEKNPVEAANKLVAEGYIQHNPQLPDGAAGLGAAFAALTAQRKDARVVIHRIIASGDWVWAHVNFLNLYTDDPADLGVAGVDIWKMDADGIALEHWDVLQPVAAEVSPVNGHGMF</sequence>
<dbReference type="InterPro" id="IPR037401">
    <property type="entry name" value="SnoaL-like"/>
</dbReference>
<dbReference type="SUPFAM" id="SSF54427">
    <property type="entry name" value="NTF2-like"/>
    <property type="match status" value="1"/>
</dbReference>
<feature type="domain" description="SnoaL-like" evidence="1">
    <location>
        <begin position="22"/>
        <end position="119"/>
    </location>
</feature>
<comment type="caution">
    <text evidence="2">The sequence shown here is derived from an EMBL/GenBank/DDBJ whole genome shotgun (WGS) entry which is preliminary data.</text>
</comment>